<sequence length="310" mass="35321">MATDPTDADQPILKLNINDQYTNANDPSDADQQALNKNKNDQYIKAVYIIQKHFRQYLKRKAENSVKGPSKSADIYNSQEVLNAILLIQRQFRRLLLNKKSNNNKELKKTNTESYNSVKYLKAALIIQRYIRQYFKKKKSAKEAKVTGPTAEKKSTKEALPKVTDFTAENNVSLATAAFVIQRAFRRMVKVRRAKRHIKADLEQCDEMNDNASEAASYTSASTALMSTESVGEHDFGSPNYEEGVHQQTIKEDEEVENDNTNIKRKYGSESMKTSQKSTDFNEEAEGGNENENEQKTRLLISQHHVKISS</sequence>
<dbReference type="OrthoDB" id="6161835at2759"/>
<gene>
    <name evidence="3" type="primary">LOC115483700</name>
</gene>
<dbReference type="AlphaFoldDB" id="A0A6J2SUY6"/>
<reference evidence="3" key="1">
    <citation type="submission" date="2025-08" db="UniProtKB">
        <authorList>
            <consortium name="RefSeq"/>
        </authorList>
    </citation>
    <scope>IDENTIFICATION</scope>
    <source>
        <strain evidence="3">15085-1641.00</strain>
        <tissue evidence="3">Whole body</tissue>
    </source>
</reference>
<dbReference type="RefSeq" id="XP_030081628.1">
    <property type="nucleotide sequence ID" value="XM_030225768.1"/>
</dbReference>
<proteinExistence type="predicted"/>
<dbReference type="PROSITE" id="PS50096">
    <property type="entry name" value="IQ"/>
    <property type="match status" value="1"/>
</dbReference>
<feature type="region of interest" description="Disordered" evidence="1">
    <location>
        <begin position="231"/>
        <end position="310"/>
    </location>
</feature>
<organism evidence="2 3">
    <name type="scientific">Drosophila hydei</name>
    <name type="common">Fruit fly</name>
    <dbReference type="NCBI Taxonomy" id="7224"/>
    <lineage>
        <taxon>Eukaryota</taxon>
        <taxon>Metazoa</taxon>
        <taxon>Ecdysozoa</taxon>
        <taxon>Arthropoda</taxon>
        <taxon>Hexapoda</taxon>
        <taxon>Insecta</taxon>
        <taxon>Pterygota</taxon>
        <taxon>Neoptera</taxon>
        <taxon>Endopterygota</taxon>
        <taxon>Diptera</taxon>
        <taxon>Brachycera</taxon>
        <taxon>Muscomorpha</taxon>
        <taxon>Ephydroidea</taxon>
        <taxon>Drosophilidae</taxon>
        <taxon>Drosophila</taxon>
    </lineage>
</organism>
<dbReference type="KEGG" id="dhe:115483700"/>
<protein>
    <submittedName>
        <fullName evidence="3">Uncharacterized protein LOC115483700</fullName>
    </submittedName>
</protein>
<evidence type="ECO:0000256" key="1">
    <source>
        <dbReference type="SAM" id="MobiDB-lite"/>
    </source>
</evidence>
<feature type="compositionally biased region" description="Acidic residues" evidence="1">
    <location>
        <begin position="281"/>
        <end position="292"/>
    </location>
</feature>
<dbReference type="GeneID" id="115483700"/>
<dbReference type="Proteomes" id="UP000504633">
    <property type="component" value="Unplaced"/>
</dbReference>
<accession>A0A6J2SUY6</accession>
<name>A0A6J2SUY6_DROHY</name>
<evidence type="ECO:0000313" key="3">
    <source>
        <dbReference type="RefSeq" id="XP_030081628.1"/>
    </source>
</evidence>
<keyword evidence="2" id="KW-1185">Reference proteome</keyword>
<evidence type="ECO:0000313" key="2">
    <source>
        <dbReference type="Proteomes" id="UP000504633"/>
    </source>
</evidence>